<accession>A0AAU7Y0N4</accession>
<reference evidence="3" key="1">
    <citation type="submission" date="2023-08" db="EMBL/GenBank/DDBJ databases">
        <title>Increased levels of nutrients transform a symbiont into a lethal pathobiont.</title>
        <authorList>
            <person name="Lachnit T."/>
            <person name="Ulrich L."/>
            <person name="Willmer F.M."/>
            <person name="Hasenbein T."/>
            <person name="Steiner L.X."/>
            <person name="Wolters M."/>
            <person name="Herbst E.M."/>
            <person name="Deines P."/>
        </authorList>
    </citation>
    <scope>NUCLEOTIDE SEQUENCE</scope>
    <source>
        <strain evidence="3">T3</strain>
    </source>
</reference>
<sequence length="146" mass="16602">MRGPQRQNRRHSTPDEDPRRRMWPRFLGSLAIFGLLVGMMIGRLTAPGPVHLERVEEVPGGLALWFNDEPRQHAEHMDGALAFLFDASAEPQQGHLQLGDKALNWRLQMSRNGLLLHFVATRPLHGEWSGAEVDGKWRLQISLREG</sequence>
<feature type="region of interest" description="Disordered" evidence="1">
    <location>
        <begin position="1"/>
        <end position="20"/>
    </location>
</feature>
<evidence type="ECO:0000256" key="2">
    <source>
        <dbReference type="SAM" id="Phobius"/>
    </source>
</evidence>
<organism evidence="3">
    <name type="scientific">Pseudomonas solani</name>
    <dbReference type="NCBI Taxonomy" id="2731552"/>
    <lineage>
        <taxon>Bacteria</taxon>
        <taxon>Pseudomonadati</taxon>
        <taxon>Pseudomonadota</taxon>
        <taxon>Gammaproteobacteria</taxon>
        <taxon>Pseudomonadales</taxon>
        <taxon>Pseudomonadaceae</taxon>
        <taxon>Pseudomonas</taxon>
    </lineage>
</organism>
<name>A0AAU7Y0N4_9PSED</name>
<protein>
    <submittedName>
        <fullName evidence="3">Uncharacterized protein</fullName>
    </submittedName>
</protein>
<evidence type="ECO:0000313" key="3">
    <source>
        <dbReference type="EMBL" id="XBY63836.1"/>
    </source>
</evidence>
<keyword evidence="2" id="KW-1133">Transmembrane helix</keyword>
<proteinExistence type="predicted"/>
<dbReference type="RefSeq" id="WP_043240562.1">
    <property type="nucleotide sequence ID" value="NZ_CP146285.1"/>
</dbReference>
<gene>
    <name evidence="3" type="ORF">ABS648_28530</name>
</gene>
<feature type="transmembrane region" description="Helical" evidence="2">
    <location>
        <begin position="26"/>
        <end position="46"/>
    </location>
</feature>
<dbReference type="EMBL" id="CP158373">
    <property type="protein sequence ID" value="XBY63836.1"/>
    <property type="molecule type" value="Genomic_DNA"/>
</dbReference>
<evidence type="ECO:0000256" key="1">
    <source>
        <dbReference type="SAM" id="MobiDB-lite"/>
    </source>
</evidence>
<keyword evidence="2" id="KW-0472">Membrane</keyword>
<dbReference type="AlphaFoldDB" id="A0AAU7Y0N4"/>
<keyword evidence="2" id="KW-0812">Transmembrane</keyword>